<name>A0A2M7EAP6_9BACT</name>
<evidence type="ECO:0000313" key="1">
    <source>
        <dbReference type="EMBL" id="PIV64771.1"/>
    </source>
</evidence>
<comment type="caution">
    <text evidence="1">The sequence shown here is derived from an EMBL/GenBank/DDBJ whole genome shotgun (WGS) entry which is preliminary data.</text>
</comment>
<organism evidence="1 2">
    <name type="scientific">bacterium (Candidatus Ratteibacteria) CG01_land_8_20_14_3_00_40_19</name>
    <dbReference type="NCBI Taxonomy" id="2014290"/>
    <lineage>
        <taxon>Bacteria</taxon>
        <taxon>Candidatus Ratteibacteria</taxon>
    </lineage>
</organism>
<accession>A0A2M7EAP6</accession>
<dbReference type="EMBL" id="PETL01000025">
    <property type="protein sequence ID" value="PIV64771.1"/>
    <property type="molecule type" value="Genomic_DNA"/>
</dbReference>
<reference evidence="2" key="1">
    <citation type="submission" date="2017-09" db="EMBL/GenBank/DDBJ databases">
        <title>Depth-based differentiation of microbial function through sediment-hosted aquifers and enrichment of novel symbionts in the deep terrestrial subsurface.</title>
        <authorList>
            <person name="Probst A.J."/>
            <person name="Ladd B."/>
            <person name="Jarett J.K."/>
            <person name="Geller-Mcgrath D.E."/>
            <person name="Sieber C.M.K."/>
            <person name="Emerson J.B."/>
            <person name="Anantharaman K."/>
            <person name="Thomas B.C."/>
            <person name="Malmstrom R."/>
            <person name="Stieglmeier M."/>
            <person name="Klingl A."/>
            <person name="Woyke T."/>
            <person name="Ryan C.M."/>
            <person name="Banfield J.F."/>
        </authorList>
    </citation>
    <scope>NUCLEOTIDE SEQUENCE [LARGE SCALE GENOMIC DNA]</scope>
</reference>
<sequence>MSRILHEVIADILAYHGAIVEKAEDGCLDVIAPPEVSKVLNTPEYTRLCFSHKEPLPLEKIIYASYDSDFFNSIGKLLEDKGKFAIVSLEPVNPKIEKIVRKISEELILANATFRLGKIETGNVSYLLIYFKYVALSDERHEGMLSVLVNEMTLSTLPLENGVDEIMERINETDVKIETSEDQLLKALKSSYTASTGMVRKRLKDFVISLERRLNRDIKRVYEYYETLREETISAIERKAVGKMEQQYLENRAKIEQMIREKRWEWNRDEKIDKLLAKLDVIEAERKWKVQDLIAKYALKIQIIPLTAIRMAVRTPIFWINIKRRLASRQFPLSYNPVVKHLDALPCESCFNPQGVYYICDDNLHIICANCFKACPHCGKRYCRVCHGEKCPKCTK</sequence>
<dbReference type="AlphaFoldDB" id="A0A2M7EAP6"/>
<proteinExistence type="predicted"/>
<gene>
    <name evidence="1" type="ORF">COS11_00450</name>
</gene>
<evidence type="ECO:0000313" key="2">
    <source>
        <dbReference type="Proteomes" id="UP000228886"/>
    </source>
</evidence>
<dbReference type="Proteomes" id="UP000228886">
    <property type="component" value="Unassembled WGS sequence"/>
</dbReference>
<protein>
    <submittedName>
        <fullName evidence="1">Uncharacterized protein</fullName>
    </submittedName>
</protein>